<dbReference type="VEuPathDB" id="FungiDB:ASPBRDRAFT_139076"/>
<feature type="transmembrane region" description="Helical" evidence="2">
    <location>
        <begin position="50"/>
        <end position="72"/>
    </location>
</feature>
<evidence type="ECO:0000256" key="2">
    <source>
        <dbReference type="SAM" id="Phobius"/>
    </source>
</evidence>
<organism evidence="3 4">
    <name type="scientific">Aspergillus brasiliensis (strain CBS 101740 / IMI 381727 / IBT 21946)</name>
    <dbReference type="NCBI Taxonomy" id="767769"/>
    <lineage>
        <taxon>Eukaryota</taxon>
        <taxon>Fungi</taxon>
        <taxon>Dikarya</taxon>
        <taxon>Ascomycota</taxon>
        <taxon>Pezizomycotina</taxon>
        <taxon>Eurotiomycetes</taxon>
        <taxon>Eurotiomycetidae</taxon>
        <taxon>Eurotiales</taxon>
        <taxon>Aspergillaceae</taxon>
        <taxon>Aspergillus</taxon>
        <taxon>Aspergillus subgen. Circumdati</taxon>
    </lineage>
</organism>
<feature type="region of interest" description="Disordered" evidence="1">
    <location>
        <begin position="18"/>
        <end position="44"/>
    </location>
</feature>
<feature type="non-terminal residue" evidence="3">
    <location>
        <position position="1"/>
    </location>
</feature>
<sequence length="94" mass="10531">KQQNLITTASYYENYSSFPRVSIDPHQPCQKNRPPDNKRETTDHASKAKVLFQGPGWVMIGVALACAIRAWMTTMVSSSTPWAVCANSESRELE</sequence>
<dbReference type="AlphaFoldDB" id="A0A1L9U2X7"/>
<dbReference type="RefSeq" id="XP_067473154.1">
    <property type="nucleotide sequence ID" value="XM_067619059.1"/>
</dbReference>
<dbReference type="EMBL" id="KV878704">
    <property type="protein sequence ID" value="OJJ65903.1"/>
    <property type="molecule type" value="Genomic_DNA"/>
</dbReference>
<keyword evidence="2" id="KW-0812">Transmembrane</keyword>
<keyword evidence="4" id="KW-1185">Reference proteome</keyword>
<evidence type="ECO:0000256" key="1">
    <source>
        <dbReference type="SAM" id="MobiDB-lite"/>
    </source>
</evidence>
<keyword evidence="2" id="KW-0472">Membrane</keyword>
<accession>A0A1L9U2X7</accession>
<name>A0A1L9U2X7_ASPBC</name>
<dbReference type="GeneID" id="93571547"/>
<evidence type="ECO:0000313" key="4">
    <source>
        <dbReference type="Proteomes" id="UP000184499"/>
    </source>
</evidence>
<proteinExistence type="predicted"/>
<evidence type="ECO:0000313" key="3">
    <source>
        <dbReference type="EMBL" id="OJJ65903.1"/>
    </source>
</evidence>
<keyword evidence="2" id="KW-1133">Transmembrane helix</keyword>
<feature type="compositionally biased region" description="Basic and acidic residues" evidence="1">
    <location>
        <begin position="33"/>
        <end position="44"/>
    </location>
</feature>
<dbReference type="Proteomes" id="UP000184499">
    <property type="component" value="Unassembled WGS sequence"/>
</dbReference>
<gene>
    <name evidence="3" type="ORF">ASPBRDRAFT_139076</name>
</gene>
<protein>
    <submittedName>
        <fullName evidence="3">Uncharacterized protein</fullName>
    </submittedName>
</protein>
<reference evidence="4" key="1">
    <citation type="journal article" date="2017" name="Genome Biol.">
        <title>Comparative genomics reveals high biological diversity and specific adaptations in the industrially and medically important fungal genus Aspergillus.</title>
        <authorList>
            <person name="de Vries R.P."/>
            <person name="Riley R."/>
            <person name="Wiebenga A."/>
            <person name="Aguilar-Osorio G."/>
            <person name="Amillis S."/>
            <person name="Uchima C.A."/>
            <person name="Anderluh G."/>
            <person name="Asadollahi M."/>
            <person name="Askin M."/>
            <person name="Barry K."/>
            <person name="Battaglia E."/>
            <person name="Bayram O."/>
            <person name="Benocci T."/>
            <person name="Braus-Stromeyer S.A."/>
            <person name="Caldana C."/>
            <person name="Canovas D."/>
            <person name="Cerqueira G.C."/>
            <person name="Chen F."/>
            <person name="Chen W."/>
            <person name="Choi C."/>
            <person name="Clum A."/>
            <person name="Dos Santos R.A."/>
            <person name="Damasio A.R."/>
            <person name="Diallinas G."/>
            <person name="Emri T."/>
            <person name="Fekete E."/>
            <person name="Flipphi M."/>
            <person name="Freyberg S."/>
            <person name="Gallo A."/>
            <person name="Gournas C."/>
            <person name="Habgood R."/>
            <person name="Hainaut M."/>
            <person name="Harispe M.L."/>
            <person name="Henrissat B."/>
            <person name="Hilden K.S."/>
            <person name="Hope R."/>
            <person name="Hossain A."/>
            <person name="Karabika E."/>
            <person name="Karaffa L."/>
            <person name="Karanyi Z."/>
            <person name="Krasevec N."/>
            <person name="Kuo A."/>
            <person name="Kusch H."/>
            <person name="LaButti K."/>
            <person name="Lagendijk E.L."/>
            <person name="Lapidus A."/>
            <person name="Levasseur A."/>
            <person name="Lindquist E."/>
            <person name="Lipzen A."/>
            <person name="Logrieco A.F."/>
            <person name="MacCabe A."/>
            <person name="Maekelae M.R."/>
            <person name="Malavazi I."/>
            <person name="Melin P."/>
            <person name="Meyer V."/>
            <person name="Mielnichuk N."/>
            <person name="Miskei M."/>
            <person name="Molnar A.P."/>
            <person name="Mule G."/>
            <person name="Ngan C.Y."/>
            <person name="Orejas M."/>
            <person name="Orosz E."/>
            <person name="Ouedraogo J.P."/>
            <person name="Overkamp K.M."/>
            <person name="Park H.-S."/>
            <person name="Perrone G."/>
            <person name="Piumi F."/>
            <person name="Punt P.J."/>
            <person name="Ram A.F."/>
            <person name="Ramon A."/>
            <person name="Rauscher S."/>
            <person name="Record E."/>
            <person name="Riano-Pachon D.M."/>
            <person name="Robert V."/>
            <person name="Roehrig J."/>
            <person name="Ruller R."/>
            <person name="Salamov A."/>
            <person name="Salih N.S."/>
            <person name="Samson R.A."/>
            <person name="Sandor E."/>
            <person name="Sanguinetti M."/>
            <person name="Schuetze T."/>
            <person name="Sepcic K."/>
            <person name="Shelest E."/>
            <person name="Sherlock G."/>
            <person name="Sophianopoulou V."/>
            <person name="Squina F.M."/>
            <person name="Sun H."/>
            <person name="Susca A."/>
            <person name="Todd R.B."/>
            <person name="Tsang A."/>
            <person name="Unkles S.E."/>
            <person name="van de Wiele N."/>
            <person name="van Rossen-Uffink D."/>
            <person name="Oliveira J.V."/>
            <person name="Vesth T.C."/>
            <person name="Visser J."/>
            <person name="Yu J.-H."/>
            <person name="Zhou M."/>
            <person name="Andersen M.R."/>
            <person name="Archer D.B."/>
            <person name="Baker S.E."/>
            <person name="Benoit I."/>
            <person name="Brakhage A.A."/>
            <person name="Braus G.H."/>
            <person name="Fischer R."/>
            <person name="Frisvad J.C."/>
            <person name="Goldman G.H."/>
            <person name="Houbraken J."/>
            <person name="Oakley B."/>
            <person name="Pocsi I."/>
            <person name="Scazzocchio C."/>
            <person name="Seiboth B."/>
            <person name="vanKuyk P.A."/>
            <person name="Wortman J."/>
            <person name="Dyer P.S."/>
            <person name="Grigoriev I.V."/>
        </authorList>
    </citation>
    <scope>NUCLEOTIDE SEQUENCE [LARGE SCALE GENOMIC DNA]</scope>
    <source>
        <strain evidence="4">CBS 101740 / IMI 381727 / IBT 21946</strain>
    </source>
</reference>